<evidence type="ECO:0000313" key="1">
    <source>
        <dbReference type="EMBL" id="MFD0899157.1"/>
    </source>
</evidence>
<dbReference type="RefSeq" id="WP_378295976.1">
    <property type="nucleotide sequence ID" value="NZ_JBHTJA010000002.1"/>
</dbReference>
<evidence type="ECO:0000313" key="2">
    <source>
        <dbReference type="Proteomes" id="UP001596972"/>
    </source>
</evidence>
<dbReference type="Proteomes" id="UP001596972">
    <property type="component" value="Unassembled WGS sequence"/>
</dbReference>
<comment type="caution">
    <text evidence="1">The sequence shown here is derived from an EMBL/GenBank/DDBJ whole genome shotgun (WGS) entry which is preliminary data.</text>
</comment>
<organism evidence="1 2">
    <name type="scientific">Actinomadura sediminis</name>
    <dbReference type="NCBI Taxonomy" id="1038904"/>
    <lineage>
        <taxon>Bacteria</taxon>
        <taxon>Bacillati</taxon>
        <taxon>Actinomycetota</taxon>
        <taxon>Actinomycetes</taxon>
        <taxon>Streptosporangiales</taxon>
        <taxon>Thermomonosporaceae</taxon>
        <taxon>Actinomadura</taxon>
    </lineage>
</organism>
<reference evidence="2" key="1">
    <citation type="journal article" date="2019" name="Int. J. Syst. Evol. Microbiol.">
        <title>The Global Catalogue of Microorganisms (GCM) 10K type strain sequencing project: providing services to taxonomists for standard genome sequencing and annotation.</title>
        <authorList>
            <consortium name="The Broad Institute Genomics Platform"/>
            <consortium name="The Broad Institute Genome Sequencing Center for Infectious Disease"/>
            <person name="Wu L."/>
            <person name="Ma J."/>
        </authorList>
    </citation>
    <scope>NUCLEOTIDE SEQUENCE [LARGE SCALE GENOMIC DNA]</scope>
    <source>
        <strain evidence="2">JCM 31202</strain>
    </source>
</reference>
<accession>A0ABW3EG38</accession>
<sequence>MSPDLKVRAVLRWWAAPGSLIEAGESADLVVPAPAVSAGSSGWCSVRWVRGGRACRMDGSAASRVALAMSFAEADERGLSLSVVVAWGPVPVRDLPPLVDEVGLREATETALARP</sequence>
<proteinExistence type="predicted"/>
<gene>
    <name evidence="1" type="ORF">ACFQ11_01980</name>
</gene>
<name>A0ABW3EG38_9ACTN</name>
<dbReference type="EMBL" id="JBHTJA010000002">
    <property type="protein sequence ID" value="MFD0899157.1"/>
    <property type="molecule type" value="Genomic_DNA"/>
</dbReference>
<dbReference type="Gene3D" id="3.40.50.620">
    <property type="entry name" value="HUPs"/>
    <property type="match status" value="1"/>
</dbReference>
<keyword evidence="2" id="KW-1185">Reference proteome</keyword>
<protein>
    <submittedName>
        <fullName evidence="1">Uncharacterized protein</fullName>
    </submittedName>
</protein>
<dbReference type="InterPro" id="IPR014729">
    <property type="entry name" value="Rossmann-like_a/b/a_fold"/>
</dbReference>